<dbReference type="STRING" id="631.CH53_1196"/>
<feature type="transmembrane region" description="Helical" evidence="6">
    <location>
        <begin position="91"/>
        <end position="114"/>
    </location>
</feature>
<dbReference type="OrthoDB" id="9760224at2"/>
<dbReference type="Gene3D" id="3.40.720.10">
    <property type="entry name" value="Alkaline Phosphatase, subunit A"/>
    <property type="match status" value="1"/>
</dbReference>
<comment type="subcellular location">
    <subcellularLocation>
        <location evidence="1">Cell membrane</location>
        <topology evidence="1">Multi-pass membrane protein</topology>
    </subcellularLocation>
</comment>
<evidence type="ECO:0000256" key="6">
    <source>
        <dbReference type="SAM" id="Phobius"/>
    </source>
</evidence>
<dbReference type="SUPFAM" id="SSF53649">
    <property type="entry name" value="Alkaline phosphatase-like"/>
    <property type="match status" value="1"/>
</dbReference>
<feature type="transmembrane region" description="Helical" evidence="6">
    <location>
        <begin position="145"/>
        <end position="166"/>
    </location>
</feature>
<protein>
    <submittedName>
        <fullName evidence="8">Phosphoglycerol transferase and related proteins, alkaline phosphatase superfamily</fullName>
    </submittedName>
</protein>
<evidence type="ECO:0000256" key="3">
    <source>
        <dbReference type="ARBA" id="ARBA00022692"/>
    </source>
</evidence>
<proteinExistence type="predicted"/>
<dbReference type="InterPro" id="IPR050448">
    <property type="entry name" value="OpgB/LTA_synthase_biosynth"/>
</dbReference>
<dbReference type="InterPro" id="IPR000917">
    <property type="entry name" value="Sulfatase_N"/>
</dbReference>
<keyword evidence="8" id="KW-0808">Transferase</keyword>
<dbReference type="GO" id="GO:0016740">
    <property type="term" value="F:transferase activity"/>
    <property type="evidence" value="ECO:0007669"/>
    <property type="project" value="UniProtKB-KW"/>
</dbReference>
<feature type="transmembrane region" description="Helical" evidence="6">
    <location>
        <begin position="178"/>
        <end position="198"/>
    </location>
</feature>
<dbReference type="Proteomes" id="UP000038750">
    <property type="component" value="Unassembled WGS sequence"/>
</dbReference>
<evidence type="ECO:0000313" key="9">
    <source>
        <dbReference type="Proteomes" id="UP000038750"/>
    </source>
</evidence>
<dbReference type="GO" id="GO:0005886">
    <property type="term" value="C:plasma membrane"/>
    <property type="evidence" value="ECO:0007669"/>
    <property type="project" value="UniProtKB-SubCell"/>
</dbReference>
<evidence type="ECO:0000256" key="5">
    <source>
        <dbReference type="ARBA" id="ARBA00023136"/>
    </source>
</evidence>
<evidence type="ECO:0000313" key="8">
    <source>
        <dbReference type="EMBL" id="CNF40111.1"/>
    </source>
</evidence>
<organism evidence="8 9">
    <name type="scientific">Yersinia intermedia</name>
    <dbReference type="NCBI Taxonomy" id="631"/>
    <lineage>
        <taxon>Bacteria</taxon>
        <taxon>Pseudomonadati</taxon>
        <taxon>Pseudomonadota</taxon>
        <taxon>Gammaproteobacteria</taxon>
        <taxon>Enterobacterales</taxon>
        <taxon>Yersiniaceae</taxon>
        <taxon>Yersinia</taxon>
    </lineage>
</organism>
<feature type="transmembrane region" description="Helical" evidence="6">
    <location>
        <begin position="9"/>
        <end position="31"/>
    </location>
</feature>
<reference evidence="8 9" key="1">
    <citation type="submission" date="2015-03" db="EMBL/GenBank/DDBJ databases">
        <authorList>
            <person name="Murphy D."/>
        </authorList>
    </citation>
    <scope>NUCLEOTIDE SEQUENCE [LARGE SCALE GENOMIC DNA]</scope>
    <source>
        <strain evidence="8 9">BR165/97</strain>
    </source>
</reference>
<evidence type="ECO:0000256" key="4">
    <source>
        <dbReference type="ARBA" id="ARBA00022989"/>
    </source>
</evidence>
<keyword evidence="2" id="KW-1003">Cell membrane</keyword>
<dbReference type="Pfam" id="PF00884">
    <property type="entry name" value="Sulfatase"/>
    <property type="match status" value="1"/>
</dbReference>
<evidence type="ECO:0000259" key="7">
    <source>
        <dbReference type="Pfam" id="PF00884"/>
    </source>
</evidence>
<dbReference type="CDD" id="cd16015">
    <property type="entry name" value="LTA_synthase"/>
    <property type="match status" value="1"/>
</dbReference>
<keyword evidence="4 6" id="KW-1133">Transmembrane helix</keyword>
<dbReference type="AlphaFoldDB" id="A0A0T9LYS3"/>
<sequence>MWFYRFKHAFIALLLPWILAVIIQLAGRVYLLNDYGNPESLAGVSTDVQRMFLIGGLFDVRIASLIFVPCLLIAGLLAFNKTSFRLWQRFWPWFATLFGTLVTILTVGNIFYYATYQRPIDIFVFGLVEDDTVAVLKTMWSDYPVIRSVICLILFVAAISWIFHRWQRKISTWPEQHSGIVVSAISTLIILALSFIGVRGSMGTFPLRQSDAQISDINLLNMLTPSGPMALTWALKAHREYSNFPPATEKQGEELLSQFFTKPTEANLKPFMAKTAPNAIAKKSPPNVVFVVMESMGYYLEGYDRSDRDVFGALKQHWKTDWRFGRFISEGNGTIDSLSRLFVRSPNSNISQSSAQDIDFSSNMFKPFLANGYKVIFVTSGNGSWRNLNQFLPHLGISEFVEQNGLKKRYPEAETGTWGVPDEYMFRYIEERLAQADKEGEHVLIMSMSTTHHPPFKAPNSYAKTDIKLSDAEKQRLSNLASGKQLDEVFHTLRYTNDQLGQFISWVKLQSLGEHTIIAATGDHNIRGISYPDAAEQALSRAVPFYLYVPQRYRQNSHFDASRVGSHKDIWPTLYQLSLSETPYYRTGCDLLSEKPDAIWCQGYNPELLITQQGSFTLSGKGEFYPWVDKEGLLLGAAQPMDDEQEKTFSRWQAFTPLLSWQLNKQVQELK</sequence>
<gene>
    <name evidence="8" type="ORF">ERS008530_01080</name>
</gene>
<accession>A0A0T9LYS3</accession>
<dbReference type="PANTHER" id="PTHR47371:SF3">
    <property type="entry name" value="PHOSPHOGLYCEROL TRANSFERASE I"/>
    <property type="match status" value="1"/>
</dbReference>
<name>A0A0T9LYS3_YERIN</name>
<keyword evidence="3 6" id="KW-0812">Transmembrane</keyword>
<feature type="domain" description="Sulfatase N-terminal" evidence="7">
    <location>
        <begin position="286"/>
        <end position="577"/>
    </location>
</feature>
<dbReference type="InterPro" id="IPR017850">
    <property type="entry name" value="Alkaline_phosphatase_core_sf"/>
</dbReference>
<dbReference type="RefSeq" id="WP_050072991.1">
    <property type="nucleotide sequence ID" value="NZ_CPZJ01000004.1"/>
</dbReference>
<dbReference type="eggNOG" id="COG1368">
    <property type="taxonomic scope" value="Bacteria"/>
</dbReference>
<evidence type="ECO:0000256" key="1">
    <source>
        <dbReference type="ARBA" id="ARBA00004651"/>
    </source>
</evidence>
<keyword evidence="5 6" id="KW-0472">Membrane</keyword>
<feature type="transmembrane region" description="Helical" evidence="6">
    <location>
        <begin position="51"/>
        <end position="79"/>
    </location>
</feature>
<evidence type="ECO:0000256" key="2">
    <source>
        <dbReference type="ARBA" id="ARBA00022475"/>
    </source>
</evidence>
<dbReference type="EMBL" id="CPZJ01000004">
    <property type="protein sequence ID" value="CNF40111.1"/>
    <property type="molecule type" value="Genomic_DNA"/>
</dbReference>
<dbReference type="PANTHER" id="PTHR47371">
    <property type="entry name" value="LIPOTEICHOIC ACID SYNTHASE"/>
    <property type="match status" value="1"/>
</dbReference>